<protein>
    <recommendedName>
        <fullName evidence="5">Prolyl 4-hydroxylase alpha subunit domain-containing protein</fullName>
    </recommendedName>
</protein>
<evidence type="ECO:0000256" key="3">
    <source>
        <dbReference type="ARBA" id="ARBA00023004"/>
    </source>
</evidence>
<evidence type="ECO:0000256" key="2">
    <source>
        <dbReference type="ARBA" id="ARBA00022723"/>
    </source>
</evidence>
<dbReference type="GO" id="GO:0005789">
    <property type="term" value="C:endoplasmic reticulum membrane"/>
    <property type="evidence" value="ECO:0007669"/>
    <property type="project" value="UniProtKB-SubCell"/>
</dbReference>
<reference evidence="4" key="1">
    <citation type="submission" date="2015-06" db="UniProtKB">
        <authorList>
            <consortium name="EnsemblPlants"/>
        </authorList>
    </citation>
    <scope>IDENTIFICATION</scope>
</reference>
<evidence type="ECO:0000313" key="4">
    <source>
        <dbReference type="EnsemblPlants" id="EMT18066"/>
    </source>
</evidence>
<dbReference type="InterPro" id="IPR045054">
    <property type="entry name" value="P4HA-like"/>
</dbReference>
<comment type="subcellular location">
    <subcellularLocation>
        <location evidence="1">Endoplasmic reticulum membrane</location>
    </subcellularLocation>
</comment>
<evidence type="ECO:0000256" key="1">
    <source>
        <dbReference type="ARBA" id="ARBA00004586"/>
    </source>
</evidence>
<dbReference type="EnsemblPlants" id="EMT18066">
    <property type="protein sequence ID" value="EMT18066"/>
    <property type="gene ID" value="F775_31993"/>
</dbReference>
<dbReference type="PANTHER" id="PTHR10869:SF238">
    <property type="entry name" value="PROLYL 4-HYDROXYLASE 6-RELATED"/>
    <property type="match status" value="1"/>
</dbReference>
<dbReference type="AlphaFoldDB" id="N1R0K7"/>
<organism evidence="4">
    <name type="scientific">Aegilops tauschii</name>
    <name type="common">Tausch's goatgrass</name>
    <name type="synonym">Aegilops squarrosa</name>
    <dbReference type="NCBI Taxonomy" id="37682"/>
    <lineage>
        <taxon>Eukaryota</taxon>
        <taxon>Viridiplantae</taxon>
        <taxon>Streptophyta</taxon>
        <taxon>Embryophyta</taxon>
        <taxon>Tracheophyta</taxon>
        <taxon>Spermatophyta</taxon>
        <taxon>Magnoliopsida</taxon>
        <taxon>Liliopsida</taxon>
        <taxon>Poales</taxon>
        <taxon>Poaceae</taxon>
        <taxon>BOP clade</taxon>
        <taxon>Pooideae</taxon>
        <taxon>Triticodae</taxon>
        <taxon>Triticeae</taxon>
        <taxon>Triticinae</taxon>
        <taxon>Aegilops</taxon>
    </lineage>
</organism>
<dbReference type="GO" id="GO:0004656">
    <property type="term" value="F:procollagen-proline 4-dioxygenase activity"/>
    <property type="evidence" value="ECO:0007669"/>
    <property type="project" value="TreeGrafter"/>
</dbReference>
<keyword evidence="3" id="KW-0408">Iron</keyword>
<dbReference type="Gene3D" id="2.60.120.620">
    <property type="entry name" value="q2cbj1_9rhob like domain"/>
    <property type="match status" value="1"/>
</dbReference>
<dbReference type="ExpressionAtlas" id="N1R0K7">
    <property type="expression patterns" value="baseline"/>
</dbReference>
<keyword evidence="2" id="KW-0479">Metal-binding</keyword>
<evidence type="ECO:0008006" key="5">
    <source>
        <dbReference type="Google" id="ProtNLM"/>
    </source>
</evidence>
<accession>N1R0K7</accession>
<sequence>MARLLLVVLALHLTAARAFAASSVGGRNGDFDPSRVVQLSWHPRAFLHKGFLSDAECDHMIELAKDKLEKSMVADNESGKSVQSEVRTSSGMFLEKRQKCDIGPSLGVARSSTIGGGFPEEHEGNHKEHKIN</sequence>
<dbReference type="GO" id="GO:0046872">
    <property type="term" value="F:metal ion binding"/>
    <property type="evidence" value="ECO:0007669"/>
    <property type="project" value="UniProtKB-KW"/>
</dbReference>
<dbReference type="PANTHER" id="PTHR10869">
    <property type="entry name" value="PROLYL 4-HYDROXYLASE ALPHA SUBUNIT"/>
    <property type="match status" value="1"/>
</dbReference>
<name>N1R0K7_AEGTA</name>
<proteinExistence type="predicted"/>